<dbReference type="AlphaFoldDB" id="A0ABD7G3F2"/>
<reference evidence="1 2" key="1">
    <citation type="journal article" date="2018" name="PLoS ONE">
        <title>Phenotypic characterization and whole genome analysis of extended-spectrum beta-lactamase-producing bacteria isolated from dogs in Germany.</title>
        <authorList>
            <person name="Boehmer T."/>
            <person name="Vogler A.J."/>
            <person name="Thomas A."/>
            <person name="Sauer S."/>
            <person name="Hergenroether M."/>
            <person name="Straubinger R.K."/>
            <person name="Birdsell D."/>
            <person name="Keim P."/>
            <person name="Sahl J.W."/>
            <person name="Williamson C.H."/>
            <person name="Riehm J.M."/>
        </authorList>
    </citation>
    <scope>NUCLEOTIDE SEQUENCE [LARGE SCALE GENOMIC DNA]</scope>
    <source>
        <strain evidence="1 2">AFG_SD03_1510_Ahy_093</strain>
    </source>
</reference>
<name>A0ABD7G3F2_AERHY</name>
<sequence length="86" mass="10153">MVAHHATGKFLLTQGLDHGQHPLMIYLMPWPVIDQITEKNQLAAFLVRIRNKIEMFEQRTQLPILPMNIADKNQMLSRHELPKIWR</sequence>
<organism evidence="1 2">
    <name type="scientific">Aeromonas hydrophila</name>
    <dbReference type="NCBI Taxonomy" id="644"/>
    <lineage>
        <taxon>Bacteria</taxon>
        <taxon>Pseudomonadati</taxon>
        <taxon>Pseudomonadota</taxon>
        <taxon>Gammaproteobacteria</taxon>
        <taxon>Aeromonadales</taxon>
        <taxon>Aeromonadaceae</taxon>
        <taxon>Aeromonas</taxon>
    </lineage>
</organism>
<reference evidence="2" key="2">
    <citation type="submission" date="2018-02" db="EMBL/GenBank/DDBJ databases">
        <title>Phenotypic characterization and whole genome analysis of multidrug-resistant, extended-spectrum beta-lactamase-producing bacteria isolated from dogs in Germany.</title>
        <authorList>
            <person name="Williamson C."/>
        </authorList>
    </citation>
    <scope>NUCLEOTIDE SEQUENCE [LARGE SCALE GENOMIC DNA]</scope>
    <source>
        <strain evidence="2">AFG_SD03_1510_Ahy_093</strain>
    </source>
</reference>
<gene>
    <name evidence="1" type="ORF">C6C11_19270</name>
</gene>
<protein>
    <submittedName>
        <fullName evidence="1">Uncharacterized protein</fullName>
    </submittedName>
</protein>
<dbReference type="EMBL" id="PUTQ01000033">
    <property type="protein sequence ID" value="RCF45261.1"/>
    <property type="molecule type" value="Genomic_DNA"/>
</dbReference>
<accession>A0ABD7G3F2</accession>
<evidence type="ECO:0000313" key="2">
    <source>
        <dbReference type="Proteomes" id="UP000253075"/>
    </source>
</evidence>
<evidence type="ECO:0000313" key="1">
    <source>
        <dbReference type="EMBL" id="RCF45261.1"/>
    </source>
</evidence>
<comment type="caution">
    <text evidence="1">The sequence shown here is derived from an EMBL/GenBank/DDBJ whole genome shotgun (WGS) entry which is preliminary data.</text>
</comment>
<dbReference type="Proteomes" id="UP000253075">
    <property type="component" value="Unassembled WGS sequence"/>
</dbReference>
<proteinExistence type="predicted"/>